<accession>A0ABT0XBL7</accession>
<gene>
    <name evidence="2" type="ORF">M1E25_18600</name>
</gene>
<sequence>MTACAIEAAASSGGTVRTALTIGADGSYAARLVPGGEGCWYPERWTLAGPEPYAVPLPVNQPEDEDCAVLPLSDGRVLIRRRAGEQFVFALLYPSGDGTGEVALGGVGCSEFTLVPQAADDPRVYGLAPGETSTELWLVHDPRFVAPLASGGTDSGGPRRITRLPGRCSGGVRLDRTGDLLAVDQELDGRTKSVVVDLRRGGLVTPLLQLTEKSNDRLLMADPDSGLLIVRSDAPGHDRMGWGVLGSSRPVRFPECLRLPDAAVTPFALQPGQALLPEQCAVALRIDGARGSWVGVWRPCDRRLRQFPAPDGWLTGAGLWTREGELHLPYATFQVPCGLARTTTPALPVMMPSQHEPEGSDERSRRPVPGPGTGPSEANASADATVTGPEPEPAAGPGSGTAPESATTPRSAPAAGTTPITGTAPADRPTGVETGPGPSDPGPGSPLPLPGPATGPVPLQRALIPVRRAS</sequence>
<reference evidence="2" key="1">
    <citation type="journal article" date="2023" name="Int. J. Syst. Evol. Microbiol.">
        <title>Streptomyces meridianus sp. nov. isolated from brackish water of the Tagus estuary in Alcochete, Portugal.</title>
        <authorList>
            <person name="Santos J.D.N."/>
            <person name="Klimek D."/>
            <person name="Calusinska M."/>
            <person name="Lobo Da Cunha A."/>
            <person name="Catita J."/>
            <person name="Goncalves H."/>
            <person name="Gonzalez I."/>
            <person name="Reyes F."/>
            <person name="Lage O.M."/>
        </authorList>
    </citation>
    <scope>NUCLEOTIDE SEQUENCE</scope>
    <source>
        <strain evidence="2">MTZ3.1</strain>
    </source>
</reference>
<keyword evidence="3" id="KW-1185">Reference proteome</keyword>
<evidence type="ECO:0000313" key="3">
    <source>
        <dbReference type="Proteomes" id="UP001167160"/>
    </source>
</evidence>
<comment type="caution">
    <text evidence="2">The sequence shown here is derived from an EMBL/GenBank/DDBJ whole genome shotgun (WGS) entry which is preliminary data.</text>
</comment>
<feature type="compositionally biased region" description="Basic and acidic residues" evidence="1">
    <location>
        <begin position="355"/>
        <end position="365"/>
    </location>
</feature>
<evidence type="ECO:0000313" key="2">
    <source>
        <dbReference type="EMBL" id="MCM2579333.1"/>
    </source>
</evidence>
<evidence type="ECO:0000256" key="1">
    <source>
        <dbReference type="SAM" id="MobiDB-lite"/>
    </source>
</evidence>
<feature type="region of interest" description="Disordered" evidence="1">
    <location>
        <begin position="346"/>
        <end position="470"/>
    </location>
</feature>
<organism evidence="2 3">
    <name type="scientific">Streptomyces meridianus</name>
    <dbReference type="NCBI Taxonomy" id="2938945"/>
    <lineage>
        <taxon>Bacteria</taxon>
        <taxon>Bacillati</taxon>
        <taxon>Actinomycetota</taxon>
        <taxon>Actinomycetes</taxon>
        <taxon>Kitasatosporales</taxon>
        <taxon>Streptomycetaceae</taxon>
        <taxon>Streptomyces</taxon>
    </lineage>
</organism>
<dbReference type="Proteomes" id="UP001167160">
    <property type="component" value="Unassembled WGS sequence"/>
</dbReference>
<protein>
    <submittedName>
        <fullName evidence="2">Uncharacterized protein</fullName>
    </submittedName>
</protein>
<proteinExistence type="predicted"/>
<dbReference type="RefSeq" id="WP_251417031.1">
    <property type="nucleotide sequence ID" value="NZ_JAMQGM010000039.1"/>
</dbReference>
<feature type="compositionally biased region" description="Low complexity" evidence="1">
    <location>
        <begin position="387"/>
        <end position="426"/>
    </location>
</feature>
<name>A0ABT0XBL7_9ACTN</name>
<dbReference type="EMBL" id="JAMQGM010000039">
    <property type="protein sequence ID" value="MCM2579333.1"/>
    <property type="molecule type" value="Genomic_DNA"/>
</dbReference>
<feature type="compositionally biased region" description="Pro residues" evidence="1">
    <location>
        <begin position="438"/>
        <end position="455"/>
    </location>
</feature>